<organism evidence="1 2">
    <name type="scientific">Bodo saltans</name>
    <name type="common">Flagellated protozoan</name>
    <dbReference type="NCBI Taxonomy" id="75058"/>
    <lineage>
        <taxon>Eukaryota</taxon>
        <taxon>Discoba</taxon>
        <taxon>Euglenozoa</taxon>
        <taxon>Kinetoplastea</taxon>
        <taxon>Metakinetoplastina</taxon>
        <taxon>Eubodonida</taxon>
        <taxon>Bodonidae</taxon>
        <taxon>Bodo</taxon>
    </lineage>
</organism>
<dbReference type="Proteomes" id="UP000051952">
    <property type="component" value="Unassembled WGS sequence"/>
</dbReference>
<gene>
    <name evidence="1" type="ORF">BSAL_54375</name>
</gene>
<evidence type="ECO:0000313" key="2">
    <source>
        <dbReference type="Proteomes" id="UP000051952"/>
    </source>
</evidence>
<accession>A0A0S4IQZ9</accession>
<evidence type="ECO:0000313" key="1">
    <source>
        <dbReference type="EMBL" id="CUE72651.1"/>
    </source>
</evidence>
<keyword evidence="2" id="KW-1185">Reference proteome</keyword>
<proteinExistence type="predicted"/>
<feature type="non-terminal residue" evidence="1">
    <location>
        <position position="107"/>
    </location>
</feature>
<reference evidence="2" key="1">
    <citation type="submission" date="2015-09" db="EMBL/GenBank/DDBJ databases">
        <authorList>
            <consortium name="Pathogen Informatics"/>
        </authorList>
    </citation>
    <scope>NUCLEOTIDE SEQUENCE [LARGE SCALE GENOMIC DNA]</scope>
    <source>
        <strain evidence="2">Lake Konstanz</strain>
    </source>
</reference>
<name>A0A0S4IQZ9_BODSA</name>
<sequence length="107" mass="12396">MRDLLHTYFQAVETLHQELETAFQEGRKEYLFGTHVEHVEEFLPLMTVHVFCVSHICVSFAKMRRAAVAQEGEGQHRWTARQWAVSTCDSVSPLVTSVPHIQNILFR</sequence>
<protein>
    <submittedName>
        <fullName evidence="1">Uncharacterized protein</fullName>
    </submittedName>
</protein>
<dbReference type="EMBL" id="CYKH01000132">
    <property type="protein sequence ID" value="CUE72651.1"/>
    <property type="molecule type" value="Genomic_DNA"/>
</dbReference>
<dbReference type="AlphaFoldDB" id="A0A0S4IQZ9"/>
<dbReference type="VEuPathDB" id="TriTrypDB:BSAL_54375"/>